<comment type="caution">
    <text evidence="1">The sequence shown here is derived from an EMBL/GenBank/DDBJ whole genome shotgun (WGS) entry which is preliminary data.</text>
</comment>
<keyword evidence="2" id="KW-1185">Reference proteome</keyword>
<dbReference type="InterPro" id="IPR047722">
    <property type="entry name" value="STM4015-like"/>
</dbReference>
<sequence length="306" mass="33491">MISDNLTTLNGKSVKDFDAQTGISNLESTVYRLRLDYDGFEDGKNIPDMIGDFIQDANAGQVEELIIGAFDFEGGDTSAIAQALVDAAPKLPKLKSLFIGDITYEEYEISWINQCDLSAVLKAYPALEYFRVRGGNELSLGKSLQHTGLRHLIIETGGLPPGVVTEVVSAHLPNLEHLELWLGSDEYGFGSTAADFDSVFQGANFTRLRYLGLRDSVIADDLARALSTAPIVNQLDVLDLSMGTLGDDGAKALLQSPAIGKLKLLDLHYHFISEEVCNQLEKLGIAVNLKDRQQDDEGHRYIQVAE</sequence>
<accession>A0AAP2E299</accession>
<gene>
    <name evidence="1" type="ORF">KK062_20850</name>
</gene>
<protein>
    <submittedName>
        <fullName evidence="1">STM4015 family protein</fullName>
    </submittedName>
</protein>
<evidence type="ECO:0000313" key="2">
    <source>
        <dbReference type="Proteomes" id="UP001319080"/>
    </source>
</evidence>
<reference evidence="1 2" key="1">
    <citation type="submission" date="2021-05" db="EMBL/GenBank/DDBJ databases">
        <title>A Polyphasic approach of four new species of the genus Ohtaekwangia: Ohtaekwangia histidinii sp. nov., Ohtaekwangia cretensis sp. nov., Ohtaekwangia indiensis sp. nov., Ohtaekwangia reichenbachii sp. nov. from diverse environment.</title>
        <authorList>
            <person name="Octaviana S."/>
        </authorList>
    </citation>
    <scope>NUCLEOTIDE SEQUENCE [LARGE SCALE GENOMIC DNA]</scope>
    <source>
        <strain evidence="1 2">PWU5</strain>
    </source>
</reference>
<evidence type="ECO:0000313" key="1">
    <source>
        <dbReference type="EMBL" id="MBT1710703.1"/>
    </source>
</evidence>
<dbReference type="SUPFAM" id="SSF52047">
    <property type="entry name" value="RNI-like"/>
    <property type="match status" value="1"/>
</dbReference>
<dbReference type="AlphaFoldDB" id="A0AAP2E299"/>
<organism evidence="1 2">
    <name type="scientific">Dawidia cretensis</name>
    <dbReference type="NCBI Taxonomy" id="2782350"/>
    <lineage>
        <taxon>Bacteria</taxon>
        <taxon>Pseudomonadati</taxon>
        <taxon>Bacteroidota</taxon>
        <taxon>Cytophagia</taxon>
        <taxon>Cytophagales</taxon>
        <taxon>Chryseotaleaceae</taxon>
        <taxon>Dawidia</taxon>
    </lineage>
</organism>
<dbReference type="Gene3D" id="3.80.10.10">
    <property type="entry name" value="Ribonuclease Inhibitor"/>
    <property type="match status" value="1"/>
</dbReference>
<dbReference type="NCBIfam" id="NF038076">
    <property type="entry name" value="fam_STM4015"/>
    <property type="match status" value="1"/>
</dbReference>
<dbReference type="RefSeq" id="WP_254086279.1">
    <property type="nucleotide sequence ID" value="NZ_JAHESE010000025.1"/>
</dbReference>
<dbReference type="Proteomes" id="UP001319080">
    <property type="component" value="Unassembled WGS sequence"/>
</dbReference>
<proteinExistence type="predicted"/>
<dbReference type="EMBL" id="JAHESE010000025">
    <property type="protein sequence ID" value="MBT1710703.1"/>
    <property type="molecule type" value="Genomic_DNA"/>
</dbReference>
<name>A0AAP2E299_9BACT</name>
<dbReference type="InterPro" id="IPR032675">
    <property type="entry name" value="LRR_dom_sf"/>
</dbReference>